<dbReference type="Pfam" id="PF22622">
    <property type="entry name" value="MFE-2_hydrat-2_N"/>
    <property type="match status" value="1"/>
</dbReference>
<dbReference type="GO" id="GO:0044594">
    <property type="term" value="F:17-beta-hydroxysteroid dehydrogenase (NAD+) activity"/>
    <property type="evidence" value="ECO:0007669"/>
    <property type="project" value="TreeGrafter"/>
</dbReference>
<dbReference type="GO" id="GO:0003857">
    <property type="term" value="F:(3S)-3-hydroxyacyl-CoA dehydrogenase (NAD+) activity"/>
    <property type="evidence" value="ECO:0007669"/>
    <property type="project" value="TreeGrafter"/>
</dbReference>
<proteinExistence type="predicted"/>
<dbReference type="SUPFAM" id="SSF54637">
    <property type="entry name" value="Thioesterase/thiol ester dehydrase-isomerase"/>
    <property type="match status" value="2"/>
</dbReference>
<dbReference type="GeneID" id="81368274"/>
<dbReference type="PANTHER" id="PTHR13078">
    <property type="entry name" value="PEROXISOMAL MULTIFUNCTIONAL ENZYME TYPE 2-RELATED"/>
    <property type="match status" value="1"/>
</dbReference>
<feature type="domain" description="MaoC-like" evidence="1">
    <location>
        <begin position="158"/>
        <end position="268"/>
    </location>
</feature>
<name>A0A9X0B9D6_9EURO</name>
<dbReference type="InterPro" id="IPR002539">
    <property type="entry name" value="MaoC-like_dom"/>
</dbReference>
<dbReference type="Pfam" id="PF01575">
    <property type="entry name" value="MaoC_dehydratas"/>
    <property type="match status" value="1"/>
</dbReference>
<evidence type="ECO:0000259" key="2">
    <source>
        <dbReference type="Pfam" id="PF22622"/>
    </source>
</evidence>
<dbReference type="EMBL" id="JAPZBU010000006">
    <property type="protein sequence ID" value="KAJ5396544.1"/>
    <property type="molecule type" value="Genomic_DNA"/>
</dbReference>
<dbReference type="InterPro" id="IPR029069">
    <property type="entry name" value="HotDog_dom_sf"/>
</dbReference>
<dbReference type="GO" id="GO:0004300">
    <property type="term" value="F:enoyl-CoA hydratase activity"/>
    <property type="evidence" value="ECO:0007669"/>
    <property type="project" value="TreeGrafter"/>
</dbReference>
<reference evidence="3" key="2">
    <citation type="journal article" date="2023" name="IMA Fungus">
        <title>Comparative genomic study of the Penicillium genus elucidates a diverse pangenome and 15 lateral gene transfer events.</title>
        <authorList>
            <person name="Petersen C."/>
            <person name="Sorensen T."/>
            <person name="Nielsen M.R."/>
            <person name="Sondergaard T.E."/>
            <person name="Sorensen J.L."/>
            <person name="Fitzpatrick D.A."/>
            <person name="Frisvad J.C."/>
            <person name="Nielsen K.L."/>
        </authorList>
    </citation>
    <scope>NUCLEOTIDE SEQUENCE</scope>
    <source>
        <strain evidence="3">IBT 29677</strain>
    </source>
</reference>
<keyword evidence="4" id="KW-1185">Reference proteome</keyword>
<evidence type="ECO:0000313" key="3">
    <source>
        <dbReference type="EMBL" id="KAJ5396544.1"/>
    </source>
</evidence>
<dbReference type="GO" id="GO:0006635">
    <property type="term" value="P:fatty acid beta-oxidation"/>
    <property type="evidence" value="ECO:0007669"/>
    <property type="project" value="TreeGrafter"/>
</dbReference>
<feature type="domain" description="Peroxisomal multifunctional enzyme type 2-like N-terminal" evidence="2">
    <location>
        <begin position="15"/>
        <end position="140"/>
    </location>
</feature>
<reference evidence="3" key="1">
    <citation type="submission" date="2022-12" db="EMBL/GenBank/DDBJ databases">
        <authorList>
            <person name="Petersen C."/>
        </authorList>
    </citation>
    <scope>NUCLEOTIDE SEQUENCE</scope>
    <source>
        <strain evidence="3">IBT 29677</strain>
    </source>
</reference>
<dbReference type="OrthoDB" id="60204at2759"/>
<dbReference type="Proteomes" id="UP001147747">
    <property type="component" value="Unassembled WGS sequence"/>
</dbReference>
<evidence type="ECO:0000313" key="4">
    <source>
        <dbReference type="Proteomes" id="UP001147747"/>
    </source>
</evidence>
<evidence type="ECO:0000259" key="1">
    <source>
        <dbReference type="Pfam" id="PF01575"/>
    </source>
</evidence>
<sequence>MSGYEFSSQAVSWLQRDVLLFANSIGATADELQFLYELDPRFTVFPTYPLILLLWSQCEKRYPRAPVLDLRYAVDGQRQLKIHQPLPTSSAGRLFELRNKVIGIYDKGNVGSSFETEQQIVDAGTGEVYATTRSMNFIPGQGNWGGPRGPKSLNYFHPDRRPDATHVVHTTDNTVFLYRLNGDYNPLHAVPDAGVKMGLGGVIIHGLYTYSSTCHGLLRQMCNGDANRLKVYQARFVSPVRPGDKLVTDMWSTGIMDGLEEVRFTTRKGDGQIVLGNGRALIVPTTVISSL</sequence>
<dbReference type="AlphaFoldDB" id="A0A9X0B9D6"/>
<comment type="caution">
    <text evidence="3">The sequence shown here is derived from an EMBL/GenBank/DDBJ whole genome shotgun (WGS) entry which is preliminary data.</text>
</comment>
<dbReference type="RefSeq" id="XP_056488596.1">
    <property type="nucleotide sequence ID" value="XM_056629294.1"/>
</dbReference>
<dbReference type="InterPro" id="IPR054357">
    <property type="entry name" value="MFE-2_N"/>
</dbReference>
<accession>A0A9X0B9D6</accession>
<gene>
    <name evidence="3" type="ORF">N7509_004657</name>
</gene>
<dbReference type="PANTHER" id="PTHR13078:SF57">
    <property type="entry name" value="DEHYDRATASE, PUTATIVE (AFU_ORTHOLOGUE AFUA_5G00640)-RELATED"/>
    <property type="match status" value="1"/>
</dbReference>
<protein>
    <submittedName>
        <fullName evidence="3">HotDog domain-containing protein</fullName>
    </submittedName>
</protein>
<organism evidence="3 4">
    <name type="scientific">Penicillium cosmopolitanum</name>
    <dbReference type="NCBI Taxonomy" id="1131564"/>
    <lineage>
        <taxon>Eukaryota</taxon>
        <taxon>Fungi</taxon>
        <taxon>Dikarya</taxon>
        <taxon>Ascomycota</taxon>
        <taxon>Pezizomycotina</taxon>
        <taxon>Eurotiomycetes</taxon>
        <taxon>Eurotiomycetidae</taxon>
        <taxon>Eurotiales</taxon>
        <taxon>Aspergillaceae</taxon>
        <taxon>Penicillium</taxon>
    </lineage>
</organism>
<dbReference type="Gene3D" id="3.10.129.10">
    <property type="entry name" value="Hotdog Thioesterase"/>
    <property type="match status" value="1"/>
</dbReference>
<dbReference type="GO" id="GO:0005777">
    <property type="term" value="C:peroxisome"/>
    <property type="evidence" value="ECO:0007669"/>
    <property type="project" value="TreeGrafter"/>
</dbReference>